<evidence type="ECO:0000313" key="1">
    <source>
        <dbReference type="EMBL" id="CAG8757970.1"/>
    </source>
</evidence>
<dbReference type="Proteomes" id="UP000789508">
    <property type="component" value="Unassembled WGS sequence"/>
</dbReference>
<comment type="caution">
    <text evidence="1">The sequence shown here is derived from an EMBL/GenBank/DDBJ whole genome shotgun (WGS) entry which is preliminary data.</text>
</comment>
<reference evidence="1" key="1">
    <citation type="submission" date="2021-06" db="EMBL/GenBank/DDBJ databases">
        <authorList>
            <person name="Kallberg Y."/>
            <person name="Tangrot J."/>
            <person name="Rosling A."/>
        </authorList>
    </citation>
    <scope>NUCLEOTIDE SEQUENCE</scope>
    <source>
        <strain evidence="1">FL130A</strain>
    </source>
</reference>
<organism evidence="1 2">
    <name type="scientific">Ambispora leptoticha</name>
    <dbReference type="NCBI Taxonomy" id="144679"/>
    <lineage>
        <taxon>Eukaryota</taxon>
        <taxon>Fungi</taxon>
        <taxon>Fungi incertae sedis</taxon>
        <taxon>Mucoromycota</taxon>
        <taxon>Glomeromycotina</taxon>
        <taxon>Glomeromycetes</taxon>
        <taxon>Archaeosporales</taxon>
        <taxon>Ambisporaceae</taxon>
        <taxon>Ambispora</taxon>
    </lineage>
</organism>
<keyword evidence="2" id="KW-1185">Reference proteome</keyword>
<feature type="non-terminal residue" evidence="1">
    <location>
        <position position="1"/>
    </location>
</feature>
<dbReference type="EMBL" id="CAJVPS010044697">
    <property type="protein sequence ID" value="CAG8757970.1"/>
    <property type="molecule type" value="Genomic_DNA"/>
</dbReference>
<gene>
    <name evidence="1" type="ORF">ALEPTO_LOCUS13557</name>
</gene>
<accession>A0A9N9IZK1</accession>
<dbReference type="AlphaFoldDB" id="A0A9N9IZK1"/>
<feature type="non-terminal residue" evidence="1">
    <location>
        <position position="145"/>
    </location>
</feature>
<proteinExistence type="predicted"/>
<protein>
    <submittedName>
        <fullName evidence="1">4204_t:CDS:1</fullName>
    </submittedName>
</protein>
<dbReference type="OrthoDB" id="10605338at2759"/>
<evidence type="ECO:0000313" key="2">
    <source>
        <dbReference type="Proteomes" id="UP000789508"/>
    </source>
</evidence>
<sequence>EDLPTAISTRIQNIFNRLPLANNQLPESQRNNIDNWPLDLTINPTDNKKLGATLKAIESTLIILSHITRSQTTYNKFEKEGLIPFGIANILQTILITVQIFLQSEGISQSEYESHSTIISYIEAIKQQNILNKSHTTRPEIQLAE</sequence>
<name>A0A9N9IZK1_9GLOM</name>